<sequence>MTLPFGAICAGIGLLVYFCFLVFLDGVASRITSQPEYYAAYSREEHYNASEIVQSKEPPPIRPPTTTDQQ</sequence>
<dbReference type="WBParaSite" id="NBR_0000102701-mRNA-1">
    <property type="protein sequence ID" value="NBR_0000102701-mRNA-1"/>
    <property type="gene ID" value="NBR_0000102701"/>
</dbReference>
<dbReference type="Proteomes" id="UP000271162">
    <property type="component" value="Unassembled WGS sequence"/>
</dbReference>
<evidence type="ECO:0000256" key="2">
    <source>
        <dbReference type="SAM" id="Phobius"/>
    </source>
</evidence>
<proteinExistence type="predicted"/>
<feature type="transmembrane region" description="Helical" evidence="2">
    <location>
        <begin position="6"/>
        <end position="24"/>
    </location>
</feature>
<keyword evidence="2" id="KW-0812">Transmembrane</keyword>
<keyword evidence="2" id="KW-1133">Transmembrane helix</keyword>
<keyword evidence="4" id="KW-1185">Reference proteome</keyword>
<evidence type="ECO:0000313" key="3">
    <source>
        <dbReference type="EMBL" id="VDL64225.1"/>
    </source>
</evidence>
<evidence type="ECO:0000313" key="4">
    <source>
        <dbReference type="Proteomes" id="UP000271162"/>
    </source>
</evidence>
<protein>
    <submittedName>
        <fullName evidence="5">DUF3951 domain-containing protein</fullName>
    </submittedName>
</protein>
<evidence type="ECO:0000256" key="1">
    <source>
        <dbReference type="SAM" id="MobiDB-lite"/>
    </source>
</evidence>
<reference evidence="3 4" key="2">
    <citation type="submission" date="2018-11" db="EMBL/GenBank/DDBJ databases">
        <authorList>
            <consortium name="Pathogen Informatics"/>
        </authorList>
    </citation>
    <scope>NUCLEOTIDE SEQUENCE [LARGE SCALE GENOMIC DNA]</scope>
</reference>
<feature type="region of interest" description="Disordered" evidence="1">
    <location>
        <begin position="50"/>
        <end position="70"/>
    </location>
</feature>
<organism evidence="5">
    <name type="scientific">Nippostrongylus brasiliensis</name>
    <name type="common">Rat hookworm</name>
    <dbReference type="NCBI Taxonomy" id="27835"/>
    <lineage>
        <taxon>Eukaryota</taxon>
        <taxon>Metazoa</taxon>
        <taxon>Ecdysozoa</taxon>
        <taxon>Nematoda</taxon>
        <taxon>Chromadorea</taxon>
        <taxon>Rhabditida</taxon>
        <taxon>Rhabditina</taxon>
        <taxon>Rhabditomorpha</taxon>
        <taxon>Strongyloidea</taxon>
        <taxon>Heligmosomidae</taxon>
        <taxon>Nippostrongylus</taxon>
    </lineage>
</organism>
<dbReference type="AlphaFoldDB" id="A0A0N4XES5"/>
<gene>
    <name evidence="3" type="ORF">NBR_LOCUS1028</name>
</gene>
<accession>A0A0N4XES5</accession>
<reference evidence="5" key="1">
    <citation type="submission" date="2017-02" db="UniProtKB">
        <authorList>
            <consortium name="WormBaseParasite"/>
        </authorList>
    </citation>
    <scope>IDENTIFICATION</scope>
</reference>
<dbReference type="EMBL" id="UYSL01000670">
    <property type="protein sequence ID" value="VDL64225.1"/>
    <property type="molecule type" value="Genomic_DNA"/>
</dbReference>
<name>A0A0N4XES5_NIPBR</name>
<evidence type="ECO:0000313" key="5">
    <source>
        <dbReference type="WBParaSite" id="NBR_0000102701-mRNA-1"/>
    </source>
</evidence>
<keyword evidence="2" id="KW-0472">Membrane</keyword>